<keyword evidence="2" id="KW-1185">Reference proteome</keyword>
<dbReference type="AlphaFoldDB" id="A0AAD2JPB0"/>
<sequence length="112" mass="12843">MRAVGHPGSTLSMTPWQECVQIICNLRRRDNKKLQRQKRVLEGQSEAVEFLGTDGKSMYDGTIAKGFLFDYLADKPEPRTTHNSFCILDDDDEFEFVPEVGWDTNWSTQLAN</sequence>
<name>A0AAD2JPB0_9STRA</name>
<dbReference type="Proteomes" id="UP001295423">
    <property type="component" value="Unassembled WGS sequence"/>
</dbReference>
<organism evidence="1 2">
    <name type="scientific">Cylindrotheca closterium</name>
    <dbReference type="NCBI Taxonomy" id="2856"/>
    <lineage>
        <taxon>Eukaryota</taxon>
        <taxon>Sar</taxon>
        <taxon>Stramenopiles</taxon>
        <taxon>Ochrophyta</taxon>
        <taxon>Bacillariophyta</taxon>
        <taxon>Bacillariophyceae</taxon>
        <taxon>Bacillariophycidae</taxon>
        <taxon>Bacillariales</taxon>
        <taxon>Bacillariaceae</taxon>
        <taxon>Cylindrotheca</taxon>
    </lineage>
</organism>
<comment type="caution">
    <text evidence="1">The sequence shown here is derived from an EMBL/GenBank/DDBJ whole genome shotgun (WGS) entry which is preliminary data.</text>
</comment>
<evidence type="ECO:0000313" key="1">
    <source>
        <dbReference type="EMBL" id="CAJ1968860.1"/>
    </source>
</evidence>
<evidence type="ECO:0000313" key="2">
    <source>
        <dbReference type="Proteomes" id="UP001295423"/>
    </source>
</evidence>
<dbReference type="EMBL" id="CAKOGP040002413">
    <property type="protein sequence ID" value="CAJ1968860.1"/>
    <property type="molecule type" value="Genomic_DNA"/>
</dbReference>
<proteinExistence type="predicted"/>
<reference evidence="1" key="1">
    <citation type="submission" date="2023-08" db="EMBL/GenBank/DDBJ databases">
        <authorList>
            <person name="Audoor S."/>
            <person name="Bilcke G."/>
        </authorList>
    </citation>
    <scope>NUCLEOTIDE SEQUENCE</scope>
</reference>
<protein>
    <submittedName>
        <fullName evidence="1">Uncharacterized protein</fullName>
    </submittedName>
</protein>
<gene>
    <name evidence="1" type="ORF">CYCCA115_LOCUS23431</name>
</gene>
<accession>A0AAD2JPB0</accession>